<dbReference type="UniPathway" id="UPA00035">
    <property type="reaction ID" value="UER00044"/>
</dbReference>
<keyword evidence="4 9" id="KW-0028">Amino-acid biosynthesis</keyword>
<evidence type="ECO:0000256" key="7">
    <source>
        <dbReference type="ARBA" id="ARBA00023239"/>
    </source>
</evidence>
<keyword evidence="6 9" id="KW-0057">Aromatic amino acid biosynthesis</keyword>
<name>A0A2K8L3N5_MARES</name>
<evidence type="ECO:0000256" key="5">
    <source>
        <dbReference type="ARBA" id="ARBA00022822"/>
    </source>
</evidence>
<comment type="pathway">
    <text evidence="2 9">Amino-acid biosynthesis; L-tryptophan biosynthesis; L-tryptophan from chorismate: step 5/5.</text>
</comment>
<dbReference type="OrthoDB" id="9804578at2"/>
<feature type="active site" description="Proton acceptor" evidence="9">
    <location>
        <position position="50"/>
    </location>
</feature>
<sequence>MSSTRLNDVFKRCKEEGRAALVGYLTAGDPDVTTSHKLLATLARHVDILEVGMPFSDPMADGPVIQAASERALESGTKIADVFAITAALRSANPELGIVLMGYANIAYAMGFETFAEKAQNAGADGILLVDIPPEEGEICDEIFARHGLDRILLLSPTSTDDRIRLASDMGSGFIYYVSLTGITGAEMGAMDGIREKTQHIQSMTNMPVCVGFGVKTPEQVAQVGAFADGVVVGSHFVSQVTAHSDSDAIISALDRSAMAMKQAITGKG</sequence>
<dbReference type="HAMAP" id="MF_00131">
    <property type="entry name" value="Trp_synth_alpha"/>
    <property type="match status" value="1"/>
</dbReference>
<comment type="function">
    <text evidence="1 9">The alpha subunit is responsible for the aldol cleavage of indoleglycerol phosphate to indole and glyceraldehyde 3-phosphate.</text>
</comment>
<dbReference type="PROSITE" id="PS00167">
    <property type="entry name" value="TRP_SYNTHASE_ALPHA"/>
    <property type="match status" value="1"/>
</dbReference>
<dbReference type="KEGG" id="maes:Ga0123461_2440"/>
<evidence type="ECO:0000313" key="12">
    <source>
        <dbReference type="Proteomes" id="UP000231701"/>
    </source>
</evidence>
<dbReference type="InterPro" id="IPR013785">
    <property type="entry name" value="Aldolase_TIM"/>
</dbReference>
<evidence type="ECO:0000256" key="9">
    <source>
        <dbReference type="HAMAP-Rule" id="MF_00131"/>
    </source>
</evidence>
<protein>
    <recommendedName>
        <fullName evidence="9">Tryptophan synthase alpha chain</fullName>
        <ecNumber evidence="9">4.2.1.20</ecNumber>
    </recommendedName>
</protein>
<dbReference type="Gene3D" id="3.20.20.70">
    <property type="entry name" value="Aldolase class I"/>
    <property type="match status" value="1"/>
</dbReference>
<dbReference type="GO" id="GO:0005829">
    <property type="term" value="C:cytosol"/>
    <property type="evidence" value="ECO:0007669"/>
    <property type="project" value="TreeGrafter"/>
</dbReference>
<dbReference type="PANTHER" id="PTHR43406">
    <property type="entry name" value="TRYPTOPHAN SYNTHASE, ALPHA CHAIN"/>
    <property type="match status" value="1"/>
</dbReference>
<dbReference type="InterPro" id="IPR002028">
    <property type="entry name" value="Trp_synthase_suA"/>
</dbReference>
<evidence type="ECO:0000256" key="2">
    <source>
        <dbReference type="ARBA" id="ARBA00004733"/>
    </source>
</evidence>
<evidence type="ECO:0000313" key="11">
    <source>
        <dbReference type="EMBL" id="ATX80839.1"/>
    </source>
</evidence>
<evidence type="ECO:0000256" key="10">
    <source>
        <dbReference type="RuleBase" id="RU003662"/>
    </source>
</evidence>
<comment type="catalytic activity">
    <reaction evidence="8 9">
        <text>(1S,2R)-1-C-(indol-3-yl)glycerol 3-phosphate + L-serine = D-glyceraldehyde 3-phosphate + L-tryptophan + H2O</text>
        <dbReference type="Rhea" id="RHEA:10532"/>
        <dbReference type="ChEBI" id="CHEBI:15377"/>
        <dbReference type="ChEBI" id="CHEBI:33384"/>
        <dbReference type="ChEBI" id="CHEBI:57912"/>
        <dbReference type="ChEBI" id="CHEBI:58866"/>
        <dbReference type="ChEBI" id="CHEBI:59776"/>
        <dbReference type="EC" id="4.2.1.20"/>
    </reaction>
</comment>
<keyword evidence="5 9" id="KW-0822">Tryptophan biosynthesis</keyword>
<evidence type="ECO:0000256" key="8">
    <source>
        <dbReference type="ARBA" id="ARBA00049047"/>
    </source>
</evidence>
<comment type="similarity">
    <text evidence="9 10">Belongs to the TrpA family.</text>
</comment>
<evidence type="ECO:0000256" key="3">
    <source>
        <dbReference type="ARBA" id="ARBA00011270"/>
    </source>
</evidence>
<dbReference type="GO" id="GO:0004834">
    <property type="term" value="F:tryptophan synthase activity"/>
    <property type="evidence" value="ECO:0007669"/>
    <property type="project" value="UniProtKB-UniRule"/>
</dbReference>
<feature type="active site" description="Proton acceptor" evidence="9">
    <location>
        <position position="61"/>
    </location>
</feature>
<dbReference type="Proteomes" id="UP000231701">
    <property type="component" value="Chromosome"/>
</dbReference>
<comment type="subunit">
    <text evidence="3 9">Tetramer of two alpha and two beta chains.</text>
</comment>
<dbReference type="Pfam" id="PF00290">
    <property type="entry name" value="Trp_syntA"/>
    <property type="match status" value="1"/>
</dbReference>
<dbReference type="RefSeq" id="WP_100278560.1">
    <property type="nucleotide sequence ID" value="NZ_CP018799.1"/>
</dbReference>
<keyword evidence="7 9" id="KW-0456">Lyase</keyword>
<dbReference type="NCBIfam" id="TIGR00262">
    <property type="entry name" value="trpA"/>
    <property type="match status" value="1"/>
</dbReference>
<evidence type="ECO:0000256" key="4">
    <source>
        <dbReference type="ARBA" id="ARBA00022605"/>
    </source>
</evidence>
<dbReference type="FunFam" id="3.20.20.70:FF:000037">
    <property type="entry name" value="Tryptophan synthase alpha chain"/>
    <property type="match status" value="1"/>
</dbReference>
<dbReference type="InterPro" id="IPR011060">
    <property type="entry name" value="RibuloseP-bd_barrel"/>
</dbReference>
<reference evidence="11 12" key="1">
    <citation type="submission" date="2016-12" db="EMBL/GenBank/DDBJ databases">
        <title>Isolation and genomic insights into novel planktonic Zetaproteobacteria from stratified waters of the Chesapeake Bay.</title>
        <authorList>
            <person name="McAllister S.M."/>
            <person name="Kato S."/>
            <person name="Chan C.S."/>
            <person name="Chiu B.K."/>
            <person name="Field E.K."/>
        </authorList>
    </citation>
    <scope>NUCLEOTIDE SEQUENCE [LARGE SCALE GENOMIC DNA]</scope>
    <source>
        <strain evidence="11 12">CP-5</strain>
    </source>
</reference>
<dbReference type="PANTHER" id="PTHR43406:SF1">
    <property type="entry name" value="TRYPTOPHAN SYNTHASE ALPHA CHAIN, CHLOROPLASTIC"/>
    <property type="match status" value="1"/>
</dbReference>
<dbReference type="CDD" id="cd04724">
    <property type="entry name" value="Tryptophan_synthase_alpha"/>
    <property type="match status" value="1"/>
</dbReference>
<dbReference type="EC" id="4.2.1.20" evidence="9"/>
<gene>
    <name evidence="9" type="primary">trpA</name>
    <name evidence="11" type="ORF">Ga0123461_2440</name>
</gene>
<proteinExistence type="inferred from homology"/>
<accession>A0A2K8L3N5</accession>
<dbReference type="InterPro" id="IPR018204">
    <property type="entry name" value="Trp_synthase_alpha_AS"/>
</dbReference>
<evidence type="ECO:0000256" key="6">
    <source>
        <dbReference type="ARBA" id="ARBA00023141"/>
    </source>
</evidence>
<keyword evidence="12" id="KW-1185">Reference proteome</keyword>
<dbReference type="EMBL" id="CP018799">
    <property type="protein sequence ID" value="ATX80839.1"/>
    <property type="molecule type" value="Genomic_DNA"/>
</dbReference>
<organism evidence="11 12">
    <name type="scientific">Mariprofundus aestuarium</name>
    <dbReference type="NCBI Taxonomy" id="1921086"/>
    <lineage>
        <taxon>Bacteria</taxon>
        <taxon>Pseudomonadati</taxon>
        <taxon>Pseudomonadota</taxon>
        <taxon>Candidatius Mariprofundia</taxon>
        <taxon>Mariprofundales</taxon>
        <taxon>Mariprofundaceae</taxon>
        <taxon>Mariprofundus</taxon>
    </lineage>
</organism>
<evidence type="ECO:0000256" key="1">
    <source>
        <dbReference type="ARBA" id="ARBA00003365"/>
    </source>
</evidence>
<dbReference type="SUPFAM" id="SSF51366">
    <property type="entry name" value="Ribulose-phoshate binding barrel"/>
    <property type="match status" value="1"/>
</dbReference>
<dbReference type="AlphaFoldDB" id="A0A2K8L3N5"/>